<reference evidence="2" key="1">
    <citation type="submission" date="2020-04" db="EMBL/GenBank/DDBJ databases">
        <authorList>
            <person name="Chiriac C."/>
            <person name="Salcher M."/>
            <person name="Ghai R."/>
            <person name="Kavagutti S V."/>
        </authorList>
    </citation>
    <scope>NUCLEOTIDE SEQUENCE</scope>
</reference>
<dbReference type="EMBL" id="LR796295">
    <property type="protein sequence ID" value="CAB4134982.1"/>
    <property type="molecule type" value="Genomic_DNA"/>
</dbReference>
<feature type="region of interest" description="Disordered" evidence="1">
    <location>
        <begin position="287"/>
        <end position="313"/>
    </location>
</feature>
<name>A0A6J5LN20_9CAUD</name>
<feature type="compositionally biased region" description="Gly residues" evidence="1">
    <location>
        <begin position="290"/>
        <end position="299"/>
    </location>
</feature>
<proteinExistence type="predicted"/>
<protein>
    <submittedName>
        <fullName evidence="2">Uncharacterized protein</fullName>
    </submittedName>
</protein>
<accession>A0A6J5LN20</accession>
<evidence type="ECO:0000313" key="2">
    <source>
        <dbReference type="EMBL" id="CAB4134982.1"/>
    </source>
</evidence>
<sequence>MTTTIPEVDERSIEYGVLIDLTLDGTTYYISNCYKAVVYNGNTYDALAGFLTVSEIQSNISNANDEIQVSLSAIPPNYIAATLNEPIKGGEINIYRVFFDYRTQQVLEDGSGNPKVYRRFTGIISNYSVQEDLDATTMTPEVNHTITIIASSVMGVLENKISGRRTNKQDYALSWTELPITNKLITAISSNVLTSGSHGLAVGQQIKYLDTTQLGLTQNQVYYVIAPVAANTFKLSATLGGASLTLTNGSGLSLDWYYVDLSMDRVDALFNSSFDFGKDYVPRAASTVGGTNGGGGGNSGYDQDMYGSAGGSE</sequence>
<evidence type="ECO:0000256" key="1">
    <source>
        <dbReference type="SAM" id="MobiDB-lite"/>
    </source>
</evidence>
<gene>
    <name evidence="2" type="ORF">UFOVP281_32</name>
</gene>
<organism evidence="2">
    <name type="scientific">uncultured Caudovirales phage</name>
    <dbReference type="NCBI Taxonomy" id="2100421"/>
    <lineage>
        <taxon>Viruses</taxon>
        <taxon>Duplodnaviria</taxon>
        <taxon>Heunggongvirae</taxon>
        <taxon>Uroviricota</taxon>
        <taxon>Caudoviricetes</taxon>
        <taxon>Peduoviridae</taxon>
        <taxon>Maltschvirus</taxon>
        <taxon>Maltschvirus maltsch</taxon>
    </lineage>
</organism>